<name>A0A1F7XWP5_9BACT</name>
<dbReference type="EMBL" id="MGGD01000080">
    <property type="protein sequence ID" value="OGM19139.1"/>
    <property type="molecule type" value="Genomic_DNA"/>
</dbReference>
<organism evidence="1 2">
    <name type="scientific">Candidatus Woesebacteria bacterium RIFCSPHIGHO2_01_FULL_38_26b</name>
    <dbReference type="NCBI Taxonomy" id="1802491"/>
    <lineage>
        <taxon>Bacteria</taxon>
        <taxon>Candidatus Woeseibacteriota</taxon>
    </lineage>
</organism>
<reference evidence="1 2" key="1">
    <citation type="journal article" date="2016" name="Nat. Commun.">
        <title>Thousands of microbial genomes shed light on interconnected biogeochemical processes in an aquifer system.</title>
        <authorList>
            <person name="Anantharaman K."/>
            <person name="Brown C.T."/>
            <person name="Hug L.A."/>
            <person name="Sharon I."/>
            <person name="Castelle C.J."/>
            <person name="Probst A.J."/>
            <person name="Thomas B.C."/>
            <person name="Singh A."/>
            <person name="Wilkins M.J."/>
            <person name="Karaoz U."/>
            <person name="Brodie E.L."/>
            <person name="Williams K.H."/>
            <person name="Hubbard S.S."/>
            <person name="Banfield J.F."/>
        </authorList>
    </citation>
    <scope>NUCLEOTIDE SEQUENCE [LARGE SCALE GENOMIC DNA]</scope>
</reference>
<comment type="caution">
    <text evidence="1">The sequence shown here is derived from an EMBL/GenBank/DDBJ whole genome shotgun (WGS) entry which is preliminary data.</text>
</comment>
<sequence>MSDLNQEPISRSERNGNDYEASELFKRLQTVESLRPSDSRVYSADFIKAKEKLTEDSIDILAGASRLTPEEKIDFAIKFIPLVDWKHSWDTGLDKEKVAKEDISINRQTALKTFLMEIPVDVLDDSTINTLFEIEESNKSNLYRRLTGLRHFLVSSISQMPSDRGKQFMDRLNPYFGYDTNPQVNKYATQTGVGEQVFAMRGWTVEESLPYVNIMIDSDLKKEGQHLGAIAKAIESWPQVAQEDVIRRTLGKSGLEGLYTDGLFLIMKSWWPEQSKPLLGELLSAPWGEGSGQSISYWDRNYGSLAKAMSNWSQEELNSFLADEDNTRFLRDVANSYELNYRGDPKFKHSYEEEYDRILNTFRVAILRERDGDFSEEMIEWLKENIVLHRGEQTIPAARVILKNISSFSPELASSLVLSRSESEVRDTVDAISELPKDVQIEFLKPIADLYMEEELINYNEQFKFKHAGSRAYEKIVKEWNEDDVDKLVLELLSRGEISAKQFNPNANERRKASNIVNAFELLDKREVIKNPEIIRKILVYSFDEYDPDSELSDEYIMADILEGKIDHNANIEELIIEAARDAVSARFIDISEESLERVNRIISLHGSVLKLSDIKATLPKYVQSSIDLFEVADTNKLLEIVGQNIDYFSLLSKTFDMPPKLTKEDISTLPKIFMNLVDAEIAKRNGVDLSQIESDEDYKKIFDAVRGKYGDWKDELVICESFEDGAKLFGYERMFKYIRREGLSIHDALHVFKDVVYLQSVSGMEASQFYGQILDQVAKDDSGYETGTAHHELNSIASNFDSNFEELLTIAEKVPDNEQVSQVAEMLKDPNTIFASWDNLKLYANEVKTLYKIKELDSTLDEYPQNTDLGSLFELSQKPQIGHELLDSLKGLTELDFNKQIEPILAAQGDAAFLYFKSIKLITMNMDGELSGDDIDYIVLVGKKYGTKSRNILEKLLSKVDSISEEKPLIESYVDDIGVIDYNLFKEYKHLKEVDDKEGLGMLKEKINSLQDKIYAGEMSEADFGDSLYEAVSYYTFPPAIGLTQDQYEHLNRYRPDRRGDVPKELDDLQYTQMSLDTGRYVLGEDKELDLEDWNILGKVVKKINKEIDGNGRVKINESKIAEKLIEMYKAGGPKSKEDRQALYESMYRYHLNHDGGKLDEGYKTTLDGLMKYKEFIGERIKNNLIKDCLATYAVEHPEEMDVLKKDVQNKVKKYQERNIGVVKGMLKGVNRAEGETNRKKATDKLDDFLRDYGMSYEEIKDKKFVEYKKLLIMDEGIDLEELVYRKISSDLVSGINKTMRKEVDKFEFGSHGEATKQTVDLDFVVSKKKEHGVAGYTMGVCVTPDEELWNDPQFWNGIFFDSESKQSMGGIHFLVRDGCLTLPGINPSLDLLSTVNHEQLFDKIIEKAKEVKEKLGLKKLLIPQDSIIHSNRNQIQEIIRRRNYPEYKFDKEQSFSYHPYEYSFQEMLEVE</sequence>
<accession>A0A1F7XWP5</accession>
<evidence type="ECO:0000313" key="2">
    <source>
        <dbReference type="Proteomes" id="UP000176741"/>
    </source>
</evidence>
<gene>
    <name evidence="1" type="ORF">A2771_01390</name>
</gene>
<evidence type="ECO:0000313" key="1">
    <source>
        <dbReference type="EMBL" id="OGM19139.1"/>
    </source>
</evidence>
<proteinExistence type="predicted"/>
<protein>
    <submittedName>
        <fullName evidence="1">Uncharacterized protein</fullName>
    </submittedName>
</protein>
<dbReference type="Proteomes" id="UP000176741">
    <property type="component" value="Unassembled WGS sequence"/>
</dbReference>